<evidence type="ECO:0000313" key="5">
    <source>
        <dbReference type="EMBL" id="MCU7551133.1"/>
    </source>
</evidence>
<dbReference type="GO" id="GO:0046872">
    <property type="term" value="F:metal ion binding"/>
    <property type="evidence" value="ECO:0007669"/>
    <property type="project" value="UniProtKB-KW"/>
</dbReference>
<dbReference type="Proteomes" id="UP001155483">
    <property type="component" value="Unassembled WGS sequence"/>
</dbReference>
<organism evidence="5 6">
    <name type="scientific">Paraflavisolibacter caeni</name>
    <dbReference type="NCBI Taxonomy" id="2982496"/>
    <lineage>
        <taxon>Bacteria</taxon>
        <taxon>Pseudomonadati</taxon>
        <taxon>Bacteroidota</taxon>
        <taxon>Chitinophagia</taxon>
        <taxon>Chitinophagales</taxon>
        <taxon>Chitinophagaceae</taxon>
        <taxon>Paraflavisolibacter</taxon>
    </lineage>
</organism>
<evidence type="ECO:0000313" key="6">
    <source>
        <dbReference type="Proteomes" id="UP001155483"/>
    </source>
</evidence>
<dbReference type="PROSITE" id="PS00198">
    <property type="entry name" value="4FE4S_FER_1"/>
    <property type="match status" value="1"/>
</dbReference>
<keyword evidence="3" id="KW-0411">Iron-sulfur</keyword>
<dbReference type="SUPFAM" id="SSF54862">
    <property type="entry name" value="4Fe-4S ferredoxins"/>
    <property type="match status" value="1"/>
</dbReference>
<dbReference type="Pfam" id="PF00037">
    <property type="entry name" value="Fer4"/>
    <property type="match status" value="1"/>
</dbReference>
<evidence type="ECO:0000256" key="2">
    <source>
        <dbReference type="ARBA" id="ARBA00023004"/>
    </source>
</evidence>
<proteinExistence type="predicted"/>
<protein>
    <submittedName>
        <fullName evidence="5">4Fe-4S dicluster domain-containing protein</fullName>
    </submittedName>
</protein>
<evidence type="ECO:0000256" key="1">
    <source>
        <dbReference type="ARBA" id="ARBA00022723"/>
    </source>
</evidence>
<dbReference type="Gene3D" id="3.30.70.20">
    <property type="match status" value="2"/>
</dbReference>
<keyword evidence="1" id="KW-0479">Metal-binding</keyword>
<gene>
    <name evidence="5" type="ORF">OCK74_18580</name>
</gene>
<evidence type="ECO:0000259" key="4">
    <source>
        <dbReference type="PROSITE" id="PS51379"/>
    </source>
</evidence>
<sequence length="115" mass="12612">MAFKILDKCINCGACESECPNHAIYEGGRKWTIGKGTNISGFFVLMDGTDVAAEQKMAPYSSDVYYVVPSKCTECQGFFDEPQCASVCPVDSCVPDLLYPETVDELLSKKVRLHG</sequence>
<dbReference type="InterPro" id="IPR017900">
    <property type="entry name" value="4Fe4S_Fe_S_CS"/>
</dbReference>
<reference evidence="5" key="1">
    <citation type="submission" date="2022-09" db="EMBL/GenBank/DDBJ databases">
        <authorList>
            <person name="Yuan C."/>
            <person name="Ke Z."/>
        </authorList>
    </citation>
    <scope>NUCLEOTIDE SEQUENCE</scope>
    <source>
        <strain evidence="5">LB-8</strain>
    </source>
</reference>
<reference evidence="5" key="2">
    <citation type="submission" date="2023-04" db="EMBL/GenBank/DDBJ databases">
        <title>Paracnuella aquatica gen. nov., sp. nov., a member of the family Chitinophagaceae isolated from a hot spring.</title>
        <authorList>
            <person name="Wang C."/>
        </authorList>
    </citation>
    <scope>NUCLEOTIDE SEQUENCE</scope>
    <source>
        <strain evidence="5">LB-8</strain>
    </source>
</reference>
<name>A0A9X2Y0Y6_9BACT</name>
<evidence type="ECO:0000256" key="3">
    <source>
        <dbReference type="ARBA" id="ARBA00023014"/>
    </source>
</evidence>
<dbReference type="InterPro" id="IPR017896">
    <property type="entry name" value="4Fe4S_Fe-S-bd"/>
</dbReference>
<dbReference type="GO" id="GO:0051536">
    <property type="term" value="F:iron-sulfur cluster binding"/>
    <property type="evidence" value="ECO:0007669"/>
    <property type="project" value="UniProtKB-KW"/>
</dbReference>
<feature type="domain" description="4Fe-4S ferredoxin-type" evidence="4">
    <location>
        <begin position="1"/>
        <end position="29"/>
    </location>
</feature>
<comment type="caution">
    <text evidence="5">The sequence shown here is derived from an EMBL/GenBank/DDBJ whole genome shotgun (WGS) entry which is preliminary data.</text>
</comment>
<dbReference type="PROSITE" id="PS51379">
    <property type="entry name" value="4FE4S_FER_2"/>
    <property type="match status" value="1"/>
</dbReference>
<accession>A0A9X2Y0Y6</accession>
<dbReference type="AlphaFoldDB" id="A0A9X2Y0Y6"/>
<dbReference type="RefSeq" id="WP_279298572.1">
    <property type="nucleotide sequence ID" value="NZ_JAOTIF010000018.1"/>
</dbReference>
<dbReference type="EMBL" id="JAOTIF010000018">
    <property type="protein sequence ID" value="MCU7551133.1"/>
    <property type="molecule type" value="Genomic_DNA"/>
</dbReference>
<keyword evidence="6" id="KW-1185">Reference proteome</keyword>
<keyword evidence="2" id="KW-0408">Iron</keyword>